<feature type="region of interest" description="Disordered" evidence="1">
    <location>
        <begin position="48"/>
        <end position="69"/>
    </location>
</feature>
<reference evidence="2" key="1">
    <citation type="journal article" date="2014" name="Front. Microbiol.">
        <title>High frequency of phylogenetically diverse reductive dehalogenase-homologous genes in deep subseafloor sedimentary metagenomes.</title>
        <authorList>
            <person name="Kawai M."/>
            <person name="Futagami T."/>
            <person name="Toyoda A."/>
            <person name="Takaki Y."/>
            <person name="Nishi S."/>
            <person name="Hori S."/>
            <person name="Arai W."/>
            <person name="Tsubouchi T."/>
            <person name="Morono Y."/>
            <person name="Uchiyama I."/>
            <person name="Ito T."/>
            <person name="Fujiyama A."/>
            <person name="Inagaki F."/>
            <person name="Takami H."/>
        </authorList>
    </citation>
    <scope>NUCLEOTIDE SEQUENCE</scope>
    <source>
        <strain evidence="2">Expedition CK06-06</strain>
    </source>
</reference>
<evidence type="ECO:0000313" key="2">
    <source>
        <dbReference type="EMBL" id="GAG06412.1"/>
    </source>
</evidence>
<accession>X0V4V4</accession>
<name>X0V4V4_9ZZZZ</name>
<proteinExistence type="predicted"/>
<protein>
    <submittedName>
        <fullName evidence="2">Uncharacterized protein</fullName>
    </submittedName>
</protein>
<sequence>MAKAHERWKPTSEINESDIIHTAQTVAYNRAISDLICGGEVTWEEMQGKASTKVTFDGPPPSPETEGEIRKEEIQRAEIGQMLLEMSAGDREKGADILEGVTEWTNDKGELIPGRRDIRQLTLKQMGIVHHKVKAEFNTWKENT</sequence>
<organism evidence="2">
    <name type="scientific">marine sediment metagenome</name>
    <dbReference type="NCBI Taxonomy" id="412755"/>
    <lineage>
        <taxon>unclassified sequences</taxon>
        <taxon>metagenomes</taxon>
        <taxon>ecological metagenomes</taxon>
    </lineage>
</organism>
<dbReference type="EMBL" id="BARS01029605">
    <property type="protein sequence ID" value="GAG06412.1"/>
    <property type="molecule type" value="Genomic_DNA"/>
</dbReference>
<gene>
    <name evidence="2" type="ORF">S01H1_46250</name>
</gene>
<comment type="caution">
    <text evidence="2">The sequence shown here is derived from an EMBL/GenBank/DDBJ whole genome shotgun (WGS) entry which is preliminary data.</text>
</comment>
<dbReference type="AlphaFoldDB" id="X0V4V4"/>
<evidence type="ECO:0000256" key="1">
    <source>
        <dbReference type="SAM" id="MobiDB-lite"/>
    </source>
</evidence>